<name>A0A9P1GQ25_9DINO</name>
<dbReference type="InterPro" id="IPR036882">
    <property type="entry name" value="Alba-like_dom_sf"/>
</dbReference>
<evidence type="ECO:0000259" key="3">
    <source>
        <dbReference type="PROSITE" id="PS50222"/>
    </source>
</evidence>
<dbReference type="SUPFAM" id="SSF47473">
    <property type="entry name" value="EF-hand"/>
    <property type="match status" value="1"/>
</dbReference>
<dbReference type="GO" id="GO:0003723">
    <property type="term" value="F:RNA binding"/>
    <property type="evidence" value="ECO:0007669"/>
    <property type="project" value="UniProtKB-KW"/>
</dbReference>
<dbReference type="Gene3D" id="3.30.110.20">
    <property type="entry name" value="Alba-like domain"/>
    <property type="match status" value="1"/>
</dbReference>
<sequence length="392" mass="44035">MSIARFRVKVLAKSQNFTKRWVGGLMHNSFRLEENGDRSQQQWRPLLAQVKSSRWRAAIECMAKRCEGRRGPGRGPPREENCSSDFCREERGKGELVPQPNRSPHLALHLSPFLWQPCNGGVISHLGIRVFMFQMKGSDLSRLDLEDLAQTDCCGQPLHVAATLMLTLRDTAERCPTYVKLAEVSPVSKVQVEQAYMARFGLSKSQVEEQKKAFDALDLDGNGKITFQEVKEMNTTLGSPMSDKELNEQFVSLDVDHNDIVTFAEFLKVFVKGEFGRDVLLPNVDETAQVSDLIEPQRPRLSSRLDPIDESKMVMKLSQEKSASYYLRVAKQMLTGAQDKAAYDLLELNALGYAIPLATAVAAALEEEKLAQVQSIRTDLREVPQPRCQSCS</sequence>
<organism evidence="4">
    <name type="scientific">Cladocopium goreaui</name>
    <dbReference type="NCBI Taxonomy" id="2562237"/>
    <lineage>
        <taxon>Eukaryota</taxon>
        <taxon>Sar</taxon>
        <taxon>Alveolata</taxon>
        <taxon>Dinophyceae</taxon>
        <taxon>Suessiales</taxon>
        <taxon>Symbiodiniaceae</taxon>
        <taxon>Cladocopium</taxon>
    </lineage>
</organism>
<dbReference type="PROSITE" id="PS50222">
    <property type="entry name" value="EF_HAND_2"/>
    <property type="match status" value="2"/>
</dbReference>
<dbReference type="AlphaFoldDB" id="A0A9P1GQ25"/>
<evidence type="ECO:0000313" key="4">
    <source>
        <dbReference type="EMBL" id="CAI4018915.1"/>
    </source>
</evidence>
<dbReference type="EMBL" id="CAMXCT010006720">
    <property type="protein sequence ID" value="CAI4018915.1"/>
    <property type="molecule type" value="Genomic_DNA"/>
</dbReference>
<keyword evidence="1" id="KW-0106">Calcium</keyword>
<dbReference type="CDD" id="cd00051">
    <property type="entry name" value="EFh"/>
    <property type="match status" value="1"/>
</dbReference>
<dbReference type="GO" id="GO:0005509">
    <property type="term" value="F:calcium ion binding"/>
    <property type="evidence" value="ECO:0007669"/>
    <property type="project" value="InterPro"/>
</dbReference>
<keyword evidence="6" id="KW-1185">Reference proteome</keyword>
<dbReference type="EMBL" id="CAMXCT030006720">
    <property type="protein sequence ID" value="CAL4806227.1"/>
    <property type="molecule type" value="Genomic_DNA"/>
</dbReference>
<evidence type="ECO:0000256" key="2">
    <source>
        <dbReference type="ARBA" id="ARBA00022884"/>
    </source>
</evidence>
<comment type="caution">
    <text evidence="4">The sequence shown here is derived from an EMBL/GenBank/DDBJ whole genome shotgun (WGS) entry which is preliminary data.</text>
</comment>
<accession>A0A9P1GQ25</accession>
<gene>
    <name evidence="4" type="ORF">C1SCF055_LOCUS43445</name>
</gene>
<dbReference type="SMART" id="SM00054">
    <property type="entry name" value="EFh"/>
    <property type="match status" value="2"/>
</dbReference>
<dbReference type="Proteomes" id="UP001152797">
    <property type="component" value="Unassembled WGS sequence"/>
</dbReference>
<proteinExistence type="predicted"/>
<dbReference type="SUPFAM" id="SSF82704">
    <property type="entry name" value="AlbA-like"/>
    <property type="match status" value="1"/>
</dbReference>
<dbReference type="Pfam" id="PF13499">
    <property type="entry name" value="EF-hand_7"/>
    <property type="match status" value="1"/>
</dbReference>
<dbReference type="EMBL" id="CAMXCT020006720">
    <property type="protein sequence ID" value="CAL1172290.1"/>
    <property type="molecule type" value="Genomic_DNA"/>
</dbReference>
<dbReference type="InterPro" id="IPR002048">
    <property type="entry name" value="EF_hand_dom"/>
</dbReference>
<feature type="domain" description="EF-hand" evidence="3">
    <location>
        <begin position="241"/>
        <end position="276"/>
    </location>
</feature>
<keyword evidence="2" id="KW-0694">RNA-binding</keyword>
<reference evidence="5 6" key="2">
    <citation type="submission" date="2024-05" db="EMBL/GenBank/DDBJ databases">
        <authorList>
            <person name="Chen Y."/>
            <person name="Shah S."/>
            <person name="Dougan E. K."/>
            <person name="Thang M."/>
            <person name="Chan C."/>
        </authorList>
    </citation>
    <scope>NUCLEOTIDE SEQUENCE [LARGE SCALE GENOMIC DNA]</scope>
</reference>
<dbReference type="Gene3D" id="1.10.238.10">
    <property type="entry name" value="EF-hand"/>
    <property type="match status" value="1"/>
</dbReference>
<dbReference type="InterPro" id="IPR018247">
    <property type="entry name" value="EF_Hand_1_Ca_BS"/>
</dbReference>
<dbReference type="OrthoDB" id="26525at2759"/>
<evidence type="ECO:0000256" key="1">
    <source>
        <dbReference type="ARBA" id="ARBA00022837"/>
    </source>
</evidence>
<evidence type="ECO:0000313" key="6">
    <source>
        <dbReference type="Proteomes" id="UP001152797"/>
    </source>
</evidence>
<dbReference type="InterPro" id="IPR011992">
    <property type="entry name" value="EF-hand-dom_pair"/>
</dbReference>
<dbReference type="PROSITE" id="PS00018">
    <property type="entry name" value="EF_HAND_1"/>
    <property type="match status" value="2"/>
</dbReference>
<protein>
    <submittedName>
        <fullName evidence="5">RNA polymerase II-associated protein 3</fullName>
    </submittedName>
</protein>
<evidence type="ECO:0000313" key="5">
    <source>
        <dbReference type="EMBL" id="CAL4806227.1"/>
    </source>
</evidence>
<feature type="domain" description="EF-hand" evidence="3">
    <location>
        <begin position="205"/>
        <end position="240"/>
    </location>
</feature>
<reference evidence="4" key="1">
    <citation type="submission" date="2022-10" db="EMBL/GenBank/DDBJ databases">
        <authorList>
            <person name="Chen Y."/>
            <person name="Dougan E. K."/>
            <person name="Chan C."/>
            <person name="Rhodes N."/>
            <person name="Thang M."/>
        </authorList>
    </citation>
    <scope>NUCLEOTIDE SEQUENCE</scope>
</reference>